<protein>
    <submittedName>
        <fullName evidence="2">Uncharacterized protein</fullName>
    </submittedName>
</protein>
<dbReference type="GeneID" id="6014864"/>
<evidence type="ECO:0000313" key="2">
    <source>
        <dbReference type="EMBL" id="EAU83472.2"/>
    </source>
</evidence>
<feature type="compositionally biased region" description="Basic residues" evidence="1">
    <location>
        <begin position="163"/>
        <end position="173"/>
    </location>
</feature>
<keyword evidence="3" id="KW-1185">Reference proteome</keyword>
<dbReference type="HOGENOM" id="CLU_877204_0_0_1"/>
<sequence length="317" mass="35220">MARKSDRRTAQPSFPWDLLKAECLRTICHQLQWKRYNTTKSQMVEFLKTVEQHGVEHALNEYQEKKGEEDEDEANTSSTPEIPPSRRQKRKRQPEPEPSPSPEGQEAGPSREPYNTRHKGSKHVATISGVREQPRPVTSPAKLVQTESASTVFNPPRRDAPPPRKRGRPRKNPVKGEHASVSASTSVPAQPKRKRGRPRKQDAEADVKREKAQSTLPKKGNAEVFDGVVLTPLRRPSTTDRGHDHGEDADADGEEIDENDEYIVVPSGAESSLASSNKENHDTFVPPDPSLRPPHVTLHETIADAINAAAADQQLGP</sequence>
<feature type="region of interest" description="Disordered" evidence="1">
    <location>
        <begin position="61"/>
        <end position="295"/>
    </location>
</feature>
<dbReference type="InterPro" id="IPR017956">
    <property type="entry name" value="AT_hook_DNA-bd_motif"/>
</dbReference>
<dbReference type="GO" id="GO:0003677">
    <property type="term" value="F:DNA binding"/>
    <property type="evidence" value="ECO:0007669"/>
    <property type="project" value="InterPro"/>
</dbReference>
<evidence type="ECO:0000313" key="3">
    <source>
        <dbReference type="Proteomes" id="UP000001861"/>
    </source>
</evidence>
<organism evidence="2 3">
    <name type="scientific">Coprinopsis cinerea (strain Okayama-7 / 130 / ATCC MYA-4618 / FGSC 9003)</name>
    <name type="common">Inky cap fungus</name>
    <name type="synonym">Hormographiella aspergillata</name>
    <dbReference type="NCBI Taxonomy" id="240176"/>
    <lineage>
        <taxon>Eukaryota</taxon>
        <taxon>Fungi</taxon>
        <taxon>Dikarya</taxon>
        <taxon>Basidiomycota</taxon>
        <taxon>Agaricomycotina</taxon>
        <taxon>Agaricomycetes</taxon>
        <taxon>Agaricomycetidae</taxon>
        <taxon>Agaricales</taxon>
        <taxon>Agaricineae</taxon>
        <taxon>Psathyrellaceae</taxon>
        <taxon>Coprinopsis</taxon>
    </lineage>
</organism>
<dbReference type="VEuPathDB" id="FungiDB:CC1G_04728"/>
<dbReference type="RefSeq" id="XP_001838284.2">
    <property type="nucleotide sequence ID" value="XM_001838232.2"/>
</dbReference>
<reference evidence="2 3" key="1">
    <citation type="journal article" date="2010" name="Proc. Natl. Acad. Sci. U.S.A.">
        <title>Insights into evolution of multicellular fungi from the assembled chromosomes of the mushroom Coprinopsis cinerea (Coprinus cinereus).</title>
        <authorList>
            <person name="Stajich J.E."/>
            <person name="Wilke S.K."/>
            <person name="Ahren D."/>
            <person name="Au C.H."/>
            <person name="Birren B.W."/>
            <person name="Borodovsky M."/>
            <person name="Burns C."/>
            <person name="Canback B."/>
            <person name="Casselton L.A."/>
            <person name="Cheng C.K."/>
            <person name="Deng J."/>
            <person name="Dietrich F.S."/>
            <person name="Fargo D.C."/>
            <person name="Farman M.L."/>
            <person name="Gathman A.C."/>
            <person name="Goldberg J."/>
            <person name="Guigo R."/>
            <person name="Hoegger P.J."/>
            <person name="Hooker J.B."/>
            <person name="Huggins A."/>
            <person name="James T.Y."/>
            <person name="Kamada T."/>
            <person name="Kilaru S."/>
            <person name="Kodira C."/>
            <person name="Kues U."/>
            <person name="Kupfer D."/>
            <person name="Kwan H.S."/>
            <person name="Lomsadze A."/>
            <person name="Li W."/>
            <person name="Lilly W.W."/>
            <person name="Ma L.J."/>
            <person name="Mackey A.J."/>
            <person name="Manning G."/>
            <person name="Martin F."/>
            <person name="Muraguchi H."/>
            <person name="Natvig D.O."/>
            <person name="Palmerini H."/>
            <person name="Ramesh M.A."/>
            <person name="Rehmeyer C.J."/>
            <person name="Roe B.A."/>
            <person name="Shenoy N."/>
            <person name="Stanke M."/>
            <person name="Ter-Hovhannisyan V."/>
            <person name="Tunlid A."/>
            <person name="Velagapudi R."/>
            <person name="Vision T.J."/>
            <person name="Zeng Q."/>
            <person name="Zolan M.E."/>
            <person name="Pukkila P.J."/>
        </authorList>
    </citation>
    <scope>NUCLEOTIDE SEQUENCE [LARGE SCALE GENOMIC DNA]</scope>
    <source>
        <strain evidence="3">Okayama-7 / 130 / ATCC MYA-4618 / FGSC 9003</strain>
    </source>
</reference>
<feature type="compositionally biased region" description="Acidic residues" evidence="1">
    <location>
        <begin position="249"/>
        <end position="261"/>
    </location>
</feature>
<dbReference type="OrthoDB" id="3892913at2759"/>
<dbReference type="SMART" id="SM00384">
    <property type="entry name" value="AT_hook"/>
    <property type="match status" value="2"/>
</dbReference>
<dbReference type="Proteomes" id="UP000001861">
    <property type="component" value="Unassembled WGS sequence"/>
</dbReference>
<dbReference type="EMBL" id="AACS02000013">
    <property type="protein sequence ID" value="EAU83472.2"/>
    <property type="molecule type" value="Genomic_DNA"/>
</dbReference>
<dbReference type="KEGG" id="cci:CC1G_04728"/>
<dbReference type="AlphaFoldDB" id="A8P2C3"/>
<feature type="compositionally biased region" description="Basic and acidic residues" evidence="1">
    <location>
        <begin position="237"/>
        <end position="248"/>
    </location>
</feature>
<name>A8P2C3_COPC7</name>
<gene>
    <name evidence="2" type="ORF">CC1G_04728</name>
</gene>
<proteinExistence type="predicted"/>
<accession>A8P2C3</accession>
<dbReference type="InParanoid" id="A8P2C3"/>
<feature type="compositionally biased region" description="Basic and acidic residues" evidence="1">
    <location>
        <begin position="199"/>
        <end position="212"/>
    </location>
</feature>
<dbReference type="OMA" id="CRDIGIG"/>
<comment type="caution">
    <text evidence="2">The sequence shown here is derived from an EMBL/GenBank/DDBJ whole genome shotgun (WGS) entry which is preliminary data.</text>
</comment>
<evidence type="ECO:0000256" key="1">
    <source>
        <dbReference type="SAM" id="MobiDB-lite"/>
    </source>
</evidence>